<gene>
    <name evidence="1" type="ORF">R1flu_019173</name>
</gene>
<reference evidence="1 2" key="1">
    <citation type="submission" date="2024-09" db="EMBL/GenBank/DDBJ databases">
        <title>Chromosome-scale assembly of Riccia fluitans.</title>
        <authorList>
            <person name="Paukszto L."/>
            <person name="Sawicki J."/>
            <person name="Karawczyk K."/>
            <person name="Piernik-Szablinska J."/>
            <person name="Szczecinska M."/>
            <person name="Mazdziarz M."/>
        </authorList>
    </citation>
    <scope>NUCLEOTIDE SEQUENCE [LARGE SCALE GENOMIC DNA]</scope>
    <source>
        <strain evidence="1">Rf_01</strain>
        <tissue evidence="1">Aerial parts of the thallus</tissue>
    </source>
</reference>
<organism evidence="1 2">
    <name type="scientific">Riccia fluitans</name>
    <dbReference type="NCBI Taxonomy" id="41844"/>
    <lineage>
        <taxon>Eukaryota</taxon>
        <taxon>Viridiplantae</taxon>
        <taxon>Streptophyta</taxon>
        <taxon>Embryophyta</taxon>
        <taxon>Marchantiophyta</taxon>
        <taxon>Marchantiopsida</taxon>
        <taxon>Marchantiidae</taxon>
        <taxon>Marchantiales</taxon>
        <taxon>Ricciaceae</taxon>
        <taxon>Riccia</taxon>
    </lineage>
</organism>
<dbReference type="InterPro" id="IPR039261">
    <property type="entry name" value="FNR_nucleotide-bd"/>
</dbReference>
<dbReference type="PANTHER" id="PTHR47215:SF3">
    <property type="entry name" value="FAD-BINDING FR-TYPE DOMAIN-CONTAINING PROTEIN"/>
    <property type="match status" value="1"/>
</dbReference>
<dbReference type="AlphaFoldDB" id="A0ABD1ZHY2"/>
<accession>A0ABD1ZHY2</accession>
<proteinExistence type="predicted"/>
<evidence type="ECO:0000313" key="2">
    <source>
        <dbReference type="Proteomes" id="UP001605036"/>
    </source>
</evidence>
<keyword evidence="2" id="KW-1185">Reference proteome</keyword>
<sequence>MATLQSLGVALSSSAVLSQNAGGLQQQQQCSSRARVCGGVGVVPLRGGRRRTAVRVPAVGAEAVESSEIAEAVKARREVQDKAGAEGKNFVIREVDCVGKQDWHGAIVTKVEEIAAGTRCITLTAECSRELVKIEAAYRKAGQLAQVRIGEEVLTGVTCSSSPFSNVVNDPVLYKIRGDIPAGTTKLPQYSLSAKAPLDLHVTEAESPALFNLKEGDEVELGPFSETGLDLRPIMFLTRYSTQLIFAQGRGIAVARALMECRDGDNGSLNLGLREDVRLYYAASSPSSLAYKDRFGLWEGKKAKVRTIVENTNGEAWDGPVGSLLTLWDEDDIEYDPMTTGVVVCVEKSRREEVKSLLAEAGVPEGQIVTWDVDI</sequence>
<dbReference type="Gene3D" id="3.40.50.80">
    <property type="entry name" value="Nucleotide-binding domain of ferredoxin-NADP reductase (FNR) module"/>
    <property type="match status" value="1"/>
</dbReference>
<dbReference type="PANTHER" id="PTHR47215">
    <property type="match status" value="1"/>
</dbReference>
<comment type="caution">
    <text evidence="1">The sequence shown here is derived from an EMBL/GenBank/DDBJ whole genome shotgun (WGS) entry which is preliminary data.</text>
</comment>
<dbReference type="SUPFAM" id="SSF52343">
    <property type="entry name" value="Ferredoxin reductase-like, C-terminal NADP-linked domain"/>
    <property type="match status" value="1"/>
</dbReference>
<evidence type="ECO:0000313" key="1">
    <source>
        <dbReference type="EMBL" id="KAL2651045.1"/>
    </source>
</evidence>
<dbReference type="Proteomes" id="UP001605036">
    <property type="component" value="Unassembled WGS sequence"/>
</dbReference>
<dbReference type="EMBL" id="JBHFFA010000001">
    <property type="protein sequence ID" value="KAL2651045.1"/>
    <property type="molecule type" value="Genomic_DNA"/>
</dbReference>
<name>A0ABD1ZHY2_9MARC</name>
<protein>
    <submittedName>
        <fullName evidence="1">Uncharacterized protein</fullName>
    </submittedName>
</protein>